<dbReference type="RefSeq" id="WP_378059695.1">
    <property type="nucleotide sequence ID" value="NZ_JBHSIS010000020.1"/>
</dbReference>
<dbReference type="Gene3D" id="3.10.20.440">
    <property type="entry name" value="2Fe-2S iron-sulphur cluster binding domain, sarcosine oxidase, alpha subunit, N-terminal domain"/>
    <property type="match status" value="1"/>
</dbReference>
<dbReference type="SUPFAM" id="SSF54292">
    <property type="entry name" value="2Fe-2S ferredoxin-like"/>
    <property type="match status" value="1"/>
</dbReference>
<dbReference type="InterPro" id="IPR036010">
    <property type="entry name" value="2Fe-2S_ferredoxin-like_sf"/>
</dbReference>
<dbReference type="Pfam" id="PF13510">
    <property type="entry name" value="Fer2_4"/>
    <property type="match status" value="1"/>
</dbReference>
<dbReference type="EMBL" id="JBHSIS010000020">
    <property type="protein sequence ID" value="MFC4857707.1"/>
    <property type="molecule type" value="Genomic_DNA"/>
</dbReference>
<keyword evidence="1" id="KW-0560">Oxidoreductase</keyword>
<dbReference type="InterPro" id="IPR042204">
    <property type="entry name" value="2Fe-2S-bd_N"/>
</dbReference>
<reference evidence="3" key="1">
    <citation type="journal article" date="2019" name="Int. J. Syst. Evol. Microbiol.">
        <title>The Global Catalogue of Microorganisms (GCM) 10K type strain sequencing project: providing services to taxonomists for standard genome sequencing and annotation.</title>
        <authorList>
            <consortium name="The Broad Institute Genomics Platform"/>
            <consortium name="The Broad Institute Genome Sequencing Center for Infectious Disease"/>
            <person name="Wu L."/>
            <person name="Ma J."/>
        </authorList>
    </citation>
    <scope>NUCLEOTIDE SEQUENCE [LARGE SCALE GENOMIC DNA]</scope>
    <source>
        <strain evidence="3">ZS-22-S1</strain>
    </source>
</reference>
<comment type="caution">
    <text evidence="2">The sequence shown here is derived from an EMBL/GenBank/DDBJ whole genome shotgun (WGS) entry which is preliminary data.</text>
</comment>
<keyword evidence="3" id="KW-1185">Reference proteome</keyword>
<protein>
    <submittedName>
        <fullName evidence="2">(2Fe-2S)-binding protein</fullName>
    </submittedName>
</protein>
<sequence>MTTFSFAGADIPAEPGQSIGAALLAAGYRSVRTTRRDGAPRGLFCGIGVCFDCLVVVNGRPGLLACVTEARAGDEVRPQEGTGRDHLAC</sequence>
<accession>A0ABV9S7Q9</accession>
<evidence type="ECO:0000256" key="1">
    <source>
        <dbReference type="ARBA" id="ARBA00023002"/>
    </source>
</evidence>
<dbReference type="Proteomes" id="UP001595859">
    <property type="component" value="Unassembled WGS sequence"/>
</dbReference>
<gene>
    <name evidence="2" type="ORF">ACFPCV_29770</name>
</gene>
<proteinExistence type="predicted"/>
<evidence type="ECO:0000313" key="3">
    <source>
        <dbReference type="Proteomes" id="UP001595859"/>
    </source>
</evidence>
<name>A0ABV9S7Q9_9PSEU</name>
<evidence type="ECO:0000313" key="2">
    <source>
        <dbReference type="EMBL" id="MFC4857707.1"/>
    </source>
</evidence>
<organism evidence="2 3">
    <name type="scientific">Actinophytocola glycyrrhizae</name>
    <dbReference type="NCBI Taxonomy" id="2044873"/>
    <lineage>
        <taxon>Bacteria</taxon>
        <taxon>Bacillati</taxon>
        <taxon>Actinomycetota</taxon>
        <taxon>Actinomycetes</taxon>
        <taxon>Pseudonocardiales</taxon>
        <taxon>Pseudonocardiaceae</taxon>
    </lineage>
</organism>